<comment type="caution">
    <text evidence="3">The sequence shown here is derived from an EMBL/GenBank/DDBJ whole genome shotgun (WGS) entry which is preliminary data.</text>
</comment>
<dbReference type="SUPFAM" id="SSF57610">
    <property type="entry name" value="Thyroglobulin type-1 domain"/>
    <property type="match status" value="1"/>
</dbReference>
<dbReference type="PROSITE" id="PS51162">
    <property type="entry name" value="THYROGLOBULIN_1_2"/>
    <property type="match status" value="1"/>
</dbReference>
<keyword evidence="1" id="KW-1015">Disulfide bond</keyword>
<dbReference type="InterPro" id="IPR036857">
    <property type="entry name" value="Thyroglobulin_1_sf"/>
</dbReference>
<dbReference type="Gene3D" id="4.10.800.10">
    <property type="entry name" value="Thyroglobulin type-1"/>
    <property type="match status" value="1"/>
</dbReference>
<dbReference type="InterPro" id="IPR000716">
    <property type="entry name" value="Thyroglobulin_1"/>
</dbReference>
<keyword evidence="4" id="KW-1185">Reference proteome</keyword>
<sequence>MLTHVKLSHSHEDCETIRTLQENGNSTECHLSQLKARLRPLLGIDWGVLVHGRNRCWGSTGECWCTDATGKELNGTRGRPGPPAEDCASACGRFTAEHQQRGMNCVVGACLPEETMNF</sequence>
<evidence type="ECO:0000259" key="2">
    <source>
        <dbReference type="PROSITE" id="PS51162"/>
    </source>
</evidence>
<organism evidence="3 4">
    <name type="scientific">Symbiodinium microadriaticum</name>
    <name type="common">Dinoflagellate</name>
    <name type="synonym">Zooxanthella microadriatica</name>
    <dbReference type="NCBI Taxonomy" id="2951"/>
    <lineage>
        <taxon>Eukaryota</taxon>
        <taxon>Sar</taxon>
        <taxon>Alveolata</taxon>
        <taxon>Dinophyceae</taxon>
        <taxon>Suessiales</taxon>
        <taxon>Symbiodiniaceae</taxon>
        <taxon>Symbiodinium</taxon>
    </lineage>
</organism>
<accession>A0A1Q9CAQ0</accession>
<dbReference type="Proteomes" id="UP000186817">
    <property type="component" value="Unassembled WGS sequence"/>
</dbReference>
<name>A0A1Q9CAQ0_SYMMI</name>
<dbReference type="OrthoDB" id="5989649at2759"/>
<dbReference type="EMBL" id="LSRX01001427">
    <property type="protein sequence ID" value="OLP79996.1"/>
    <property type="molecule type" value="Genomic_DNA"/>
</dbReference>
<evidence type="ECO:0000256" key="1">
    <source>
        <dbReference type="ARBA" id="ARBA00023157"/>
    </source>
</evidence>
<dbReference type="AlphaFoldDB" id="A0A1Q9CAQ0"/>
<dbReference type="CDD" id="cd00191">
    <property type="entry name" value="TY"/>
    <property type="match status" value="1"/>
</dbReference>
<feature type="domain" description="Thyroglobulin type-1" evidence="2">
    <location>
        <begin position="26"/>
        <end position="87"/>
    </location>
</feature>
<dbReference type="Pfam" id="PF00086">
    <property type="entry name" value="Thyroglobulin_1"/>
    <property type="match status" value="1"/>
</dbReference>
<evidence type="ECO:0000313" key="4">
    <source>
        <dbReference type="Proteomes" id="UP000186817"/>
    </source>
</evidence>
<protein>
    <recommendedName>
        <fullName evidence="2">Thyroglobulin type-1 domain-containing protein</fullName>
    </recommendedName>
</protein>
<reference evidence="3 4" key="1">
    <citation type="submission" date="2016-02" db="EMBL/GenBank/DDBJ databases">
        <title>Genome analysis of coral dinoflagellate symbionts highlights evolutionary adaptations to a symbiotic lifestyle.</title>
        <authorList>
            <person name="Aranda M."/>
            <person name="Li Y."/>
            <person name="Liew Y.J."/>
            <person name="Baumgarten S."/>
            <person name="Simakov O."/>
            <person name="Wilson M."/>
            <person name="Piel J."/>
            <person name="Ashoor H."/>
            <person name="Bougouffa S."/>
            <person name="Bajic V.B."/>
            <person name="Ryu T."/>
            <person name="Ravasi T."/>
            <person name="Bayer T."/>
            <person name="Micklem G."/>
            <person name="Kim H."/>
            <person name="Bhak J."/>
            <person name="Lajeunesse T.C."/>
            <person name="Voolstra C.R."/>
        </authorList>
    </citation>
    <scope>NUCLEOTIDE SEQUENCE [LARGE SCALE GENOMIC DNA]</scope>
    <source>
        <strain evidence="3 4">CCMP2467</strain>
    </source>
</reference>
<proteinExistence type="predicted"/>
<gene>
    <name evidence="3" type="ORF">AK812_SmicGene39642</name>
</gene>
<evidence type="ECO:0000313" key="3">
    <source>
        <dbReference type="EMBL" id="OLP79996.1"/>
    </source>
</evidence>